<comment type="caution">
    <text evidence="2">The sequence shown here is derived from an EMBL/GenBank/DDBJ whole genome shotgun (WGS) entry which is preliminary data.</text>
</comment>
<keyword evidence="2" id="KW-0808">Transferase</keyword>
<accession>A0ABW6ZWL2</accession>
<organism evidence="2 3">
    <name type="scientific">Xanthobacter oligotrophicus</name>
    <dbReference type="NCBI Taxonomy" id="2607286"/>
    <lineage>
        <taxon>Bacteria</taxon>
        <taxon>Pseudomonadati</taxon>
        <taxon>Pseudomonadota</taxon>
        <taxon>Alphaproteobacteria</taxon>
        <taxon>Hyphomicrobiales</taxon>
        <taxon>Xanthobacteraceae</taxon>
        <taxon>Xanthobacter</taxon>
    </lineage>
</organism>
<keyword evidence="3" id="KW-1185">Reference proteome</keyword>
<dbReference type="PANTHER" id="PTHR43441">
    <property type="entry name" value="RIBOSOMAL-PROTEIN-SERINE ACETYLTRANSFERASE"/>
    <property type="match status" value="1"/>
</dbReference>
<evidence type="ECO:0000313" key="2">
    <source>
        <dbReference type="EMBL" id="MFG1373123.1"/>
    </source>
</evidence>
<dbReference type="PANTHER" id="PTHR43441:SF2">
    <property type="entry name" value="FAMILY ACETYLTRANSFERASE, PUTATIVE (AFU_ORTHOLOGUE AFUA_7G00850)-RELATED"/>
    <property type="match status" value="1"/>
</dbReference>
<dbReference type="Proteomes" id="UP001604002">
    <property type="component" value="Unassembled WGS sequence"/>
</dbReference>
<dbReference type="EMBL" id="JBAFVH010000007">
    <property type="protein sequence ID" value="MFG1373123.1"/>
    <property type="molecule type" value="Genomic_DNA"/>
</dbReference>
<dbReference type="EC" id="2.-.-.-" evidence="2"/>
<dbReference type="Pfam" id="PF13302">
    <property type="entry name" value="Acetyltransf_3"/>
    <property type="match status" value="1"/>
</dbReference>
<gene>
    <name evidence="2" type="ORF">V5F32_13185</name>
</gene>
<dbReference type="RefSeq" id="WP_393992936.1">
    <property type="nucleotide sequence ID" value="NZ_JBAFVH010000007.1"/>
</dbReference>
<feature type="domain" description="N-acetyltransferase" evidence="1">
    <location>
        <begin position="62"/>
        <end position="208"/>
    </location>
</feature>
<dbReference type="PROSITE" id="PS51186">
    <property type="entry name" value="GNAT"/>
    <property type="match status" value="1"/>
</dbReference>
<dbReference type="SUPFAM" id="SSF55729">
    <property type="entry name" value="Acyl-CoA N-acyltransferases (Nat)"/>
    <property type="match status" value="1"/>
</dbReference>
<name>A0ABW6ZWL2_9HYPH</name>
<evidence type="ECO:0000259" key="1">
    <source>
        <dbReference type="PROSITE" id="PS51186"/>
    </source>
</evidence>
<sequence>MSEQAAPGIRSGAVPHGAPDAIADAVPLGAPMEGGPARRPAPVTLAGRHVAIVPFDADRHSASLYALSHGPEKEALWAYLSAAPFPDEAAFTRFYAEAATKTDPLLFAIVEAETGRAVGHATYMRIEPAHRVIEVGNILYTPALQRTPGASEAMYLMARHAFDDLGYRRYEWKCNALNVPSRRAAERLGFSYEGLFRQHMIVKGLSRDTAWYALLDHEWPRARAAFESWLDPANFDAEGRQKARLEDIRAAL</sequence>
<dbReference type="Gene3D" id="3.40.630.30">
    <property type="match status" value="1"/>
</dbReference>
<protein>
    <submittedName>
        <fullName evidence="2">GNAT family protein</fullName>
        <ecNumber evidence="2">2.-.-.-</ecNumber>
    </submittedName>
</protein>
<evidence type="ECO:0000313" key="3">
    <source>
        <dbReference type="Proteomes" id="UP001604002"/>
    </source>
</evidence>
<dbReference type="InterPro" id="IPR051908">
    <property type="entry name" value="Ribosomal_N-acetyltransferase"/>
</dbReference>
<dbReference type="GO" id="GO:0016740">
    <property type="term" value="F:transferase activity"/>
    <property type="evidence" value="ECO:0007669"/>
    <property type="project" value="UniProtKB-KW"/>
</dbReference>
<dbReference type="InterPro" id="IPR016181">
    <property type="entry name" value="Acyl_CoA_acyltransferase"/>
</dbReference>
<proteinExistence type="predicted"/>
<reference evidence="2 3" key="1">
    <citation type="submission" date="2024-02" db="EMBL/GenBank/DDBJ databases">
        <title>Expansion and revision of Xanthobacter and proposal of Roseixanthobacter gen. nov.</title>
        <authorList>
            <person name="Soltysiak M.P.M."/>
            <person name="Jalihal A."/>
            <person name="Ory A."/>
            <person name="Chrisophersen C."/>
            <person name="Lee A.D."/>
            <person name="Boulton J."/>
            <person name="Springer M."/>
        </authorList>
    </citation>
    <scope>NUCLEOTIDE SEQUENCE [LARGE SCALE GENOMIC DNA]</scope>
    <source>
        <strain evidence="2 3">23A</strain>
    </source>
</reference>
<dbReference type="InterPro" id="IPR000182">
    <property type="entry name" value="GNAT_dom"/>
</dbReference>